<dbReference type="AlphaFoldDB" id="A0A1H2I0G7"/>
<dbReference type="RefSeq" id="WP_090198140.1">
    <property type="nucleotide sequence ID" value="NZ_LT629785.1"/>
</dbReference>
<dbReference type="STRING" id="364197.SAMN05216296_3404"/>
<dbReference type="InterPro" id="IPR005280">
    <property type="entry name" value="Homoserine_kinase_II"/>
</dbReference>
<evidence type="ECO:0000259" key="10">
    <source>
        <dbReference type="Pfam" id="PF01636"/>
    </source>
</evidence>
<name>A0A1H2I0G7_9PSED</name>
<dbReference type="HAMAP" id="MF_00301">
    <property type="entry name" value="Homoser_kinase_2"/>
    <property type="match status" value="1"/>
</dbReference>
<comment type="catalytic activity">
    <reaction evidence="8">
        <text>L-homoserine + ATP = O-phospho-L-homoserine + ADP + H(+)</text>
        <dbReference type="Rhea" id="RHEA:13985"/>
        <dbReference type="ChEBI" id="CHEBI:15378"/>
        <dbReference type="ChEBI" id="CHEBI:30616"/>
        <dbReference type="ChEBI" id="CHEBI:57476"/>
        <dbReference type="ChEBI" id="CHEBI:57590"/>
        <dbReference type="ChEBI" id="CHEBI:456216"/>
        <dbReference type="EC" id="2.7.1.39"/>
    </reaction>
</comment>
<keyword evidence="2 8" id="KW-0808">Transferase</keyword>
<dbReference type="EC" id="2.7.1.39" evidence="8 9"/>
<evidence type="ECO:0000256" key="9">
    <source>
        <dbReference type="NCBIfam" id="TIGR00938"/>
    </source>
</evidence>
<evidence type="ECO:0000256" key="1">
    <source>
        <dbReference type="ARBA" id="ARBA00022605"/>
    </source>
</evidence>
<dbReference type="EMBL" id="LT629785">
    <property type="protein sequence ID" value="SDU37647.1"/>
    <property type="molecule type" value="Genomic_DNA"/>
</dbReference>
<evidence type="ECO:0000256" key="8">
    <source>
        <dbReference type="HAMAP-Rule" id="MF_00301"/>
    </source>
</evidence>
<reference evidence="12" key="1">
    <citation type="submission" date="2016-10" db="EMBL/GenBank/DDBJ databases">
        <authorList>
            <person name="Varghese N."/>
            <person name="Submissions S."/>
        </authorList>
    </citation>
    <scope>NUCLEOTIDE SEQUENCE [LARGE SCALE GENOMIC DNA]</scope>
    <source>
        <strain evidence="12">DSM 17875</strain>
    </source>
</reference>
<dbReference type="UniPathway" id="UPA00050">
    <property type="reaction ID" value="UER00064"/>
</dbReference>
<proteinExistence type="inferred from homology"/>
<dbReference type="GO" id="GO:0005524">
    <property type="term" value="F:ATP binding"/>
    <property type="evidence" value="ECO:0007669"/>
    <property type="project" value="UniProtKB-KW"/>
</dbReference>
<keyword evidence="5 8" id="KW-0418">Kinase</keyword>
<dbReference type="NCBIfam" id="TIGR00938">
    <property type="entry name" value="thrB_alt"/>
    <property type="match status" value="1"/>
</dbReference>
<evidence type="ECO:0000256" key="4">
    <source>
        <dbReference type="ARBA" id="ARBA00022741"/>
    </source>
</evidence>
<dbReference type="Gene3D" id="3.90.1200.10">
    <property type="match status" value="1"/>
</dbReference>
<dbReference type="Proteomes" id="UP000243232">
    <property type="component" value="Chromosome I"/>
</dbReference>
<dbReference type="OrthoDB" id="9777460at2"/>
<dbReference type="InterPro" id="IPR002575">
    <property type="entry name" value="Aminoglycoside_PTrfase"/>
</dbReference>
<organism evidence="11 12">
    <name type="scientific">Pseudomonas pohangensis</name>
    <dbReference type="NCBI Taxonomy" id="364197"/>
    <lineage>
        <taxon>Bacteria</taxon>
        <taxon>Pseudomonadati</taxon>
        <taxon>Pseudomonadota</taxon>
        <taxon>Gammaproteobacteria</taxon>
        <taxon>Pseudomonadales</taxon>
        <taxon>Pseudomonadaceae</taxon>
        <taxon>Pseudomonas</taxon>
    </lineage>
</organism>
<dbReference type="GO" id="GO:0009088">
    <property type="term" value="P:threonine biosynthetic process"/>
    <property type="evidence" value="ECO:0007669"/>
    <property type="project" value="UniProtKB-UniRule"/>
</dbReference>
<dbReference type="SUPFAM" id="SSF56112">
    <property type="entry name" value="Protein kinase-like (PK-like)"/>
    <property type="match status" value="1"/>
</dbReference>
<keyword evidence="12" id="KW-1185">Reference proteome</keyword>
<comment type="pathway">
    <text evidence="8">Amino-acid biosynthesis; L-threonine biosynthesis; L-threonine from L-aspartate: step 4/5.</text>
</comment>
<evidence type="ECO:0000313" key="11">
    <source>
        <dbReference type="EMBL" id="SDU37647.1"/>
    </source>
</evidence>
<dbReference type="CDD" id="cd05153">
    <property type="entry name" value="HomoserineK_II"/>
    <property type="match status" value="1"/>
</dbReference>
<dbReference type="PANTHER" id="PTHR21064">
    <property type="entry name" value="AMINOGLYCOSIDE PHOSPHOTRANSFERASE DOMAIN-CONTAINING PROTEIN-RELATED"/>
    <property type="match status" value="1"/>
</dbReference>
<evidence type="ECO:0000256" key="5">
    <source>
        <dbReference type="ARBA" id="ARBA00022777"/>
    </source>
</evidence>
<protein>
    <recommendedName>
        <fullName evidence="8 9">Homoserine kinase</fullName>
        <shortName evidence="8">HK</shortName>
        <shortName evidence="8">HSK</shortName>
        <ecNumber evidence="8 9">2.7.1.39</ecNumber>
    </recommendedName>
</protein>
<evidence type="ECO:0000313" key="12">
    <source>
        <dbReference type="Proteomes" id="UP000243232"/>
    </source>
</evidence>
<keyword evidence="4 8" id="KW-0547">Nucleotide-binding</keyword>
<evidence type="ECO:0000256" key="7">
    <source>
        <dbReference type="ARBA" id="ARBA00038240"/>
    </source>
</evidence>
<dbReference type="Gene3D" id="3.30.200.20">
    <property type="entry name" value="Phosphorylase Kinase, domain 1"/>
    <property type="match status" value="1"/>
</dbReference>
<comment type="similarity">
    <text evidence="7 8">Belongs to the pseudomonas-type ThrB family.</text>
</comment>
<sequence>MSVFTAVERPALESFLLCFELGRLHDFHGIAEGTENSNFFVSLDAGEYVLTLVERGDHADLPFTVELLERLHQAGLPVPFALRNEQGQAIQQLAGKPALLQPRLPGKHVLQPNAHHCAEVGQILARMHLATRQQLIEHPSDRGLAWMLAQGAGLGSRLPASGRQLLDATLEDVRALQPYWSKLPQANLHADLFRDNVLFDGPHLSGMIDFYNACSGPMLYDVAIAMLDWCPAADGTLDARLMRAMLAAYAGLRPFTQAEELHWPVMVRIACLRFWLSRLLAAGSPGRAGVQVKAPEEFELRLQQLGQTTLNLPLAL</sequence>
<dbReference type="PANTHER" id="PTHR21064:SF6">
    <property type="entry name" value="AMINOGLYCOSIDE PHOSPHOTRANSFERASE DOMAIN-CONTAINING PROTEIN"/>
    <property type="match status" value="1"/>
</dbReference>
<dbReference type="Pfam" id="PF01636">
    <property type="entry name" value="APH"/>
    <property type="match status" value="1"/>
</dbReference>
<dbReference type="InterPro" id="IPR011009">
    <property type="entry name" value="Kinase-like_dom_sf"/>
</dbReference>
<gene>
    <name evidence="8" type="primary">thrB</name>
    <name evidence="11" type="ORF">SAMN05216296_3404</name>
</gene>
<dbReference type="NCBIfam" id="NF003558">
    <property type="entry name" value="PRK05231.1"/>
    <property type="match status" value="1"/>
</dbReference>
<accession>A0A1H2I0G7</accession>
<feature type="domain" description="Aminoglycoside phosphotransferase" evidence="10">
    <location>
        <begin position="28"/>
        <end position="255"/>
    </location>
</feature>
<dbReference type="GO" id="GO:0004413">
    <property type="term" value="F:homoserine kinase activity"/>
    <property type="evidence" value="ECO:0007669"/>
    <property type="project" value="UniProtKB-UniRule"/>
</dbReference>
<dbReference type="InterPro" id="IPR050249">
    <property type="entry name" value="Pseudomonas-type_ThrB"/>
</dbReference>
<keyword evidence="6 8" id="KW-0067">ATP-binding</keyword>
<keyword evidence="1 8" id="KW-0028">Amino-acid biosynthesis</keyword>
<evidence type="ECO:0000256" key="2">
    <source>
        <dbReference type="ARBA" id="ARBA00022679"/>
    </source>
</evidence>
<evidence type="ECO:0000256" key="3">
    <source>
        <dbReference type="ARBA" id="ARBA00022697"/>
    </source>
</evidence>
<evidence type="ECO:0000256" key="6">
    <source>
        <dbReference type="ARBA" id="ARBA00022840"/>
    </source>
</evidence>
<keyword evidence="3 8" id="KW-0791">Threonine biosynthesis</keyword>